<dbReference type="GO" id="GO:0008738">
    <property type="term" value="F:L-fuculose-phosphate aldolase activity"/>
    <property type="evidence" value="ECO:0007669"/>
    <property type="project" value="UniProtKB-EC"/>
</dbReference>
<dbReference type="STRING" id="639282.DEFDS_1741"/>
<dbReference type="Pfam" id="PF00596">
    <property type="entry name" value="Aldolase_II"/>
    <property type="match status" value="1"/>
</dbReference>
<dbReference type="GO" id="GO:0046872">
    <property type="term" value="F:metal ion binding"/>
    <property type="evidence" value="ECO:0007669"/>
    <property type="project" value="UniProtKB-KW"/>
</dbReference>
<proteinExistence type="predicted"/>
<dbReference type="Proteomes" id="UP000001520">
    <property type="component" value="Chromosome"/>
</dbReference>
<dbReference type="Gene3D" id="3.40.225.10">
    <property type="entry name" value="Class II aldolase/adducin N-terminal domain"/>
    <property type="match status" value="1"/>
</dbReference>
<feature type="domain" description="Class II aldolase/adducin N-terminal" evidence="3">
    <location>
        <begin position="6"/>
        <end position="175"/>
    </location>
</feature>
<sequence>MVELKREIIKYGKRVVREGLCTSFFGNISIRDSNKIYITATGTILDELEYSDIKVCDIDLEKCECASSEYVVHRNIYLKSSSIKAVLHTHSFYSLFLSEANISGIDIYEFSSVIGNIGFVEGESGSVELAEKVGCSVKNYDIVIVKNHGVFGWGDSLKEAYIKISALEYYAKLMFYKNYEGRKI</sequence>
<dbReference type="HOGENOM" id="CLU_006033_3_4_0"/>
<dbReference type="KEGG" id="ddf:DEFDS_1741"/>
<dbReference type="PANTHER" id="PTHR22789">
    <property type="entry name" value="FUCULOSE PHOSPHATE ALDOLASE"/>
    <property type="match status" value="1"/>
</dbReference>
<evidence type="ECO:0000259" key="3">
    <source>
        <dbReference type="SMART" id="SM01007"/>
    </source>
</evidence>
<dbReference type="AlphaFoldDB" id="D3P906"/>
<organism evidence="4 5">
    <name type="scientific">Deferribacter desulfuricans (strain DSM 14783 / JCM 11476 / NBRC 101012 / SSM1)</name>
    <dbReference type="NCBI Taxonomy" id="639282"/>
    <lineage>
        <taxon>Bacteria</taxon>
        <taxon>Pseudomonadati</taxon>
        <taxon>Deferribacterota</taxon>
        <taxon>Deferribacteres</taxon>
        <taxon>Deferribacterales</taxon>
        <taxon>Deferribacteraceae</taxon>
        <taxon>Deferribacter</taxon>
    </lineage>
</organism>
<evidence type="ECO:0000256" key="2">
    <source>
        <dbReference type="ARBA" id="ARBA00023239"/>
    </source>
</evidence>
<accession>D3P906</accession>
<evidence type="ECO:0000313" key="4">
    <source>
        <dbReference type="EMBL" id="BAI81196.1"/>
    </source>
</evidence>
<dbReference type="InterPro" id="IPR001303">
    <property type="entry name" value="Aldolase_II/adducin_N"/>
</dbReference>
<gene>
    <name evidence="4" type="primary">fucA</name>
    <name evidence="4" type="ordered locus">DEFDS_1741</name>
</gene>
<dbReference type="GO" id="GO:0005829">
    <property type="term" value="C:cytosol"/>
    <property type="evidence" value="ECO:0007669"/>
    <property type="project" value="TreeGrafter"/>
</dbReference>
<keyword evidence="1" id="KW-0479">Metal-binding</keyword>
<evidence type="ECO:0000256" key="1">
    <source>
        <dbReference type="ARBA" id="ARBA00022723"/>
    </source>
</evidence>
<keyword evidence="2 4" id="KW-0456">Lyase</keyword>
<dbReference type="SMART" id="SM01007">
    <property type="entry name" value="Aldolase_II"/>
    <property type="match status" value="1"/>
</dbReference>
<dbReference type="EMBL" id="AP011529">
    <property type="protein sequence ID" value="BAI81196.1"/>
    <property type="molecule type" value="Genomic_DNA"/>
</dbReference>
<reference evidence="4 5" key="1">
    <citation type="journal article" date="2010" name="DNA Res.">
        <title>Bacterial lifestyle in a deep-sea hydrothermal vent chimney revealed by the genome sequence of the thermophilic bacterium Deferribacter desulfuricans SSM1.</title>
        <authorList>
            <person name="Takaki Y."/>
            <person name="Shimamura S."/>
            <person name="Nakagawa S."/>
            <person name="Fukuhara Y."/>
            <person name="Horikawa H."/>
            <person name="Ankai A."/>
            <person name="Harada T."/>
            <person name="Hosoyama A."/>
            <person name="Oguchi A."/>
            <person name="Fukui S."/>
            <person name="Fujita N."/>
            <person name="Takami H."/>
            <person name="Takai K."/>
        </authorList>
    </citation>
    <scope>NUCLEOTIDE SEQUENCE [LARGE SCALE GENOMIC DNA]</scope>
    <source>
        <strain evidence="5">DSM 14783 / JCM 11476 / NBRC 101012 / SSM1</strain>
    </source>
</reference>
<evidence type="ECO:0000313" key="5">
    <source>
        <dbReference type="Proteomes" id="UP000001520"/>
    </source>
</evidence>
<protein>
    <submittedName>
        <fullName evidence="4">L-fuculose phosphate aldolase</fullName>
        <ecNumber evidence="4">4.1.2.17</ecNumber>
    </submittedName>
</protein>
<keyword evidence="5" id="KW-1185">Reference proteome</keyword>
<dbReference type="RefSeq" id="WP_013008442.1">
    <property type="nucleotide sequence ID" value="NC_013939.1"/>
</dbReference>
<dbReference type="SUPFAM" id="SSF53639">
    <property type="entry name" value="AraD/HMP-PK domain-like"/>
    <property type="match status" value="1"/>
</dbReference>
<name>D3P906_DEFDS</name>
<dbReference type="PANTHER" id="PTHR22789:SF0">
    <property type="entry name" value="3-OXO-TETRONATE 4-PHOSPHATE DECARBOXYLASE-RELATED"/>
    <property type="match status" value="1"/>
</dbReference>
<dbReference type="EC" id="4.1.2.17" evidence="4"/>
<dbReference type="InterPro" id="IPR050197">
    <property type="entry name" value="Aldolase_class_II_sugar_metab"/>
</dbReference>
<dbReference type="eggNOG" id="COG0235">
    <property type="taxonomic scope" value="Bacteria"/>
</dbReference>
<dbReference type="OrthoDB" id="9793739at2"/>
<dbReference type="GO" id="GO:0019323">
    <property type="term" value="P:pentose catabolic process"/>
    <property type="evidence" value="ECO:0007669"/>
    <property type="project" value="TreeGrafter"/>
</dbReference>
<dbReference type="InterPro" id="IPR036409">
    <property type="entry name" value="Aldolase_II/adducin_N_sf"/>
</dbReference>